<dbReference type="AlphaFoldDB" id="A0A7J3SL54"/>
<dbReference type="GO" id="GO:0006355">
    <property type="term" value="P:regulation of DNA-templated transcription"/>
    <property type="evidence" value="ECO:0007669"/>
    <property type="project" value="InterPro"/>
</dbReference>
<evidence type="ECO:0000313" key="1">
    <source>
        <dbReference type="EMBL" id="HGZ60351.1"/>
    </source>
</evidence>
<dbReference type="InterPro" id="IPR013321">
    <property type="entry name" value="Arc_rbn_hlx_hlx"/>
</dbReference>
<accession>A0A7J3SL54</accession>
<dbReference type="InterPro" id="IPR031895">
    <property type="entry name" value="RHH_CopG"/>
</dbReference>
<sequence>MHILKYTEFLNTKNLSTNWYHFSTVGEAMKQVKFYIDDERYERLKRMAEEQKLSVPAYVKSLILRTLGEEEPGLEERVKYLMRRQEQITKEVGRIGVDLIDLAKRVERLERDLQRKATSIA</sequence>
<name>A0A7J3SL54_9CREN</name>
<protein>
    <submittedName>
        <fullName evidence="1">Uncharacterized protein</fullName>
    </submittedName>
</protein>
<dbReference type="InterPro" id="IPR010985">
    <property type="entry name" value="Ribbon_hlx_hlx"/>
</dbReference>
<reference evidence="1" key="1">
    <citation type="journal article" date="2020" name="mSystems">
        <title>Genome- and Community-Level Interaction Insights into Carbon Utilization and Element Cycling Functions of Hydrothermarchaeota in Hydrothermal Sediment.</title>
        <authorList>
            <person name="Zhou Z."/>
            <person name="Liu Y."/>
            <person name="Xu W."/>
            <person name="Pan J."/>
            <person name="Luo Z.H."/>
            <person name="Li M."/>
        </authorList>
    </citation>
    <scope>NUCLEOTIDE SEQUENCE [LARGE SCALE GENOMIC DNA]</scope>
    <source>
        <strain evidence="1">SpSt-885</strain>
    </source>
</reference>
<dbReference type="Gene3D" id="1.10.1220.10">
    <property type="entry name" value="Met repressor-like"/>
    <property type="match status" value="1"/>
</dbReference>
<dbReference type="Pfam" id="PF16777">
    <property type="entry name" value="RHH_7"/>
    <property type="match status" value="1"/>
</dbReference>
<gene>
    <name evidence="1" type="ORF">ENW83_04005</name>
</gene>
<organism evidence="1">
    <name type="scientific">Fervidicoccus fontis</name>
    <dbReference type="NCBI Taxonomy" id="683846"/>
    <lineage>
        <taxon>Archaea</taxon>
        <taxon>Thermoproteota</taxon>
        <taxon>Thermoprotei</taxon>
        <taxon>Fervidicoccales</taxon>
        <taxon>Fervidicoccaceae</taxon>
        <taxon>Fervidicoccus</taxon>
    </lineage>
</organism>
<proteinExistence type="predicted"/>
<dbReference type="EMBL" id="DTLS01000114">
    <property type="protein sequence ID" value="HGZ60351.1"/>
    <property type="molecule type" value="Genomic_DNA"/>
</dbReference>
<dbReference type="SUPFAM" id="SSF47598">
    <property type="entry name" value="Ribbon-helix-helix"/>
    <property type="match status" value="1"/>
</dbReference>
<comment type="caution">
    <text evidence="1">The sequence shown here is derived from an EMBL/GenBank/DDBJ whole genome shotgun (WGS) entry which is preliminary data.</text>
</comment>